<name>A0A1M7J099_9BACT</name>
<evidence type="ECO:0000313" key="2">
    <source>
        <dbReference type="EMBL" id="SHM45857.1"/>
    </source>
</evidence>
<dbReference type="InterPro" id="IPR007076">
    <property type="entry name" value="TfoX_N"/>
</dbReference>
<feature type="domain" description="TfoX N-terminal" evidence="1">
    <location>
        <begin position="23"/>
        <end position="103"/>
    </location>
</feature>
<protein>
    <submittedName>
        <fullName evidence="2">TfoX N-terminal domain-containing protein</fullName>
    </submittedName>
</protein>
<dbReference type="Proteomes" id="UP000184420">
    <property type="component" value="Unassembled WGS sequence"/>
</dbReference>
<evidence type="ECO:0000259" key="1">
    <source>
        <dbReference type="Pfam" id="PF04993"/>
    </source>
</evidence>
<dbReference type="OrthoDB" id="214902at2"/>
<dbReference type="AlphaFoldDB" id="A0A1M7J099"/>
<dbReference type="Gene3D" id="3.30.1460.30">
    <property type="entry name" value="YgaC/TfoX-N like chaperone"/>
    <property type="match status" value="1"/>
</dbReference>
<gene>
    <name evidence="2" type="ORF">SAMN05444266_108150</name>
</gene>
<keyword evidence="3" id="KW-1185">Reference proteome</keyword>
<proteinExistence type="predicted"/>
<reference evidence="2 3" key="1">
    <citation type="submission" date="2016-11" db="EMBL/GenBank/DDBJ databases">
        <authorList>
            <person name="Jaros S."/>
            <person name="Januszkiewicz K."/>
            <person name="Wedrychowicz H."/>
        </authorList>
    </citation>
    <scope>NUCLEOTIDE SEQUENCE [LARGE SCALE GENOMIC DNA]</scope>
    <source>
        <strain evidence="2 3">DSM 27406</strain>
    </source>
</reference>
<dbReference type="SUPFAM" id="SSF159894">
    <property type="entry name" value="YgaC/TfoX-N like"/>
    <property type="match status" value="1"/>
</dbReference>
<organism evidence="2 3">
    <name type="scientific">Chitinophaga jiangningensis</name>
    <dbReference type="NCBI Taxonomy" id="1419482"/>
    <lineage>
        <taxon>Bacteria</taxon>
        <taxon>Pseudomonadati</taxon>
        <taxon>Bacteroidota</taxon>
        <taxon>Chitinophagia</taxon>
        <taxon>Chitinophagales</taxon>
        <taxon>Chitinophagaceae</taxon>
        <taxon>Chitinophaga</taxon>
    </lineage>
</organism>
<dbReference type="RefSeq" id="WP_073085024.1">
    <property type="nucleotide sequence ID" value="NZ_FRBL01000008.1"/>
</dbReference>
<dbReference type="STRING" id="1419482.SAMN05444266_108150"/>
<dbReference type="Pfam" id="PF04993">
    <property type="entry name" value="TfoX_N"/>
    <property type="match status" value="1"/>
</dbReference>
<accession>A0A1M7J099</accession>
<evidence type="ECO:0000313" key="3">
    <source>
        <dbReference type="Proteomes" id="UP000184420"/>
    </source>
</evidence>
<dbReference type="EMBL" id="FRBL01000008">
    <property type="protein sequence ID" value="SHM45857.1"/>
    <property type="molecule type" value="Genomic_DNA"/>
</dbReference>
<sequence>MAYDQQLASRVREYLTKIEGLHLEEKAMFGGLAFLVNGKMCVNVSGLRLMCRFDPALNKQLSMKPGYQPMVMKGKTLDGYCYVEPVGFKKKKDFVFWMETCLAYNQNAGRKK</sequence>